<dbReference type="GeneTree" id="ENSGT00940000164581"/>
<dbReference type="PROSITE" id="PS50918">
    <property type="entry name" value="WWE"/>
    <property type="match status" value="2"/>
</dbReference>
<dbReference type="Pfam" id="PF18044">
    <property type="entry name" value="zf-CCCH_4"/>
    <property type="match status" value="1"/>
</dbReference>
<evidence type="ECO:0000256" key="7">
    <source>
        <dbReference type="PROSITE-ProRule" id="PRU00723"/>
    </source>
</evidence>
<evidence type="ECO:0000313" key="11">
    <source>
        <dbReference type="Ensembl" id="ENSLACP00000014551.1"/>
    </source>
</evidence>
<gene>
    <name evidence="11" type="primary">LOC102361899</name>
</gene>
<dbReference type="SUPFAM" id="SSF117839">
    <property type="entry name" value="WWE domain"/>
    <property type="match status" value="2"/>
</dbReference>
<reference evidence="12" key="1">
    <citation type="submission" date="2011-08" db="EMBL/GenBank/DDBJ databases">
        <title>The draft genome of Latimeria chalumnae.</title>
        <authorList>
            <person name="Di Palma F."/>
            <person name="Alfoldi J."/>
            <person name="Johnson J."/>
            <person name="Berlin A."/>
            <person name="Gnerre S."/>
            <person name="Jaffe D."/>
            <person name="MacCallum I."/>
            <person name="Young S."/>
            <person name="Walker B.J."/>
            <person name="Lander E."/>
            <person name="Lindblad-Toh K."/>
        </authorList>
    </citation>
    <scope>NUCLEOTIDE SEQUENCE [LARGE SCALE GENOMIC DNA]</scope>
    <source>
        <strain evidence="12">Wild caught</strain>
    </source>
</reference>
<dbReference type="OMA" id="GRYYQWQ"/>
<accession>H3AY30</accession>
<keyword evidence="5" id="KW-0539">Nucleus</keyword>
<dbReference type="PANTHER" id="PTHR45740:SF14">
    <property type="entry name" value="NOVEL PROTEIN"/>
    <property type="match status" value="1"/>
</dbReference>
<feature type="zinc finger region" description="C3H1-type" evidence="7">
    <location>
        <begin position="1"/>
        <end position="22"/>
    </location>
</feature>
<dbReference type="HOGENOM" id="CLU_734752_0_0_1"/>
<dbReference type="InterPro" id="IPR051712">
    <property type="entry name" value="ARTD-AVP"/>
</dbReference>
<feature type="region of interest" description="Disordered" evidence="8">
    <location>
        <begin position="38"/>
        <end position="73"/>
    </location>
</feature>
<evidence type="ECO:0000256" key="4">
    <source>
        <dbReference type="ARBA" id="ARBA00022833"/>
    </source>
</evidence>
<evidence type="ECO:0000259" key="9">
    <source>
        <dbReference type="PROSITE" id="PS50103"/>
    </source>
</evidence>
<evidence type="ECO:0000256" key="2">
    <source>
        <dbReference type="ARBA" id="ARBA00022723"/>
    </source>
</evidence>
<keyword evidence="12" id="KW-1185">Reference proteome</keyword>
<comment type="similarity">
    <text evidence="6">Belongs to the ARTD/PARP family.</text>
</comment>
<dbReference type="GO" id="GO:0008270">
    <property type="term" value="F:zinc ion binding"/>
    <property type="evidence" value="ECO:0007669"/>
    <property type="project" value="UniProtKB-KW"/>
</dbReference>
<keyword evidence="3 7" id="KW-0863">Zinc-finger</keyword>
<feature type="domain" description="C3H1-type" evidence="9">
    <location>
        <begin position="1"/>
        <end position="22"/>
    </location>
</feature>
<dbReference type="EMBL" id="AFYH01145256">
    <property type="status" value="NOT_ANNOTATED_CDS"/>
    <property type="molecule type" value="Genomic_DNA"/>
</dbReference>
<dbReference type="InterPro" id="IPR000571">
    <property type="entry name" value="Znf_CCCH"/>
</dbReference>
<evidence type="ECO:0000256" key="8">
    <source>
        <dbReference type="SAM" id="MobiDB-lite"/>
    </source>
</evidence>
<reference evidence="11" key="3">
    <citation type="submission" date="2025-09" db="UniProtKB">
        <authorList>
            <consortium name="Ensembl"/>
        </authorList>
    </citation>
    <scope>IDENTIFICATION</scope>
</reference>
<dbReference type="GO" id="GO:1990404">
    <property type="term" value="F:NAD+-protein mono-ADP-ribosyltransferase activity"/>
    <property type="evidence" value="ECO:0007669"/>
    <property type="project" value="TreeGrafter"/>
</dbReference>
<dbReference type="STRING" id="7897.ENSLACP00000014551"/>
<name>H3AY30_LATCH</name>
<feature type="domain" description="WWE" evidence="10">
    <location>
        <begin position="131"/>
        <end position="215"/>
    </location>
</feature>
<protein>
    <submittedName>
        <fullName evidence="11">Uncharacterized protein</fullName>
    </submittedName>
</protein>
<proteinExistence type="inferred from homology"/>
<dbReference type="InterPro" id="IPR036855">
    <property type="entry name" value="Znf_CCCH_sf"/>
</dbReference>
<dbReference type="SUPFAM" id="SSF90229">
    <property type="entry name" value="CCCH zinc finger"/>
    <property type="match status" value="1"/>
</dbReference>
<evidence type="ECO:0000313" key="12">
    <source>
        <dbReference type="Proteomes" id="UP000008672"/>
    </source>
</evidence>
<dbReference type="AlphaFoldDB" id="H3AY30"/>
<dbReference type="InterPro" id="IPR004170">
    <property type="entry name" value="WWE_dom"/>
</dbReference>
<keyword evidence="2 7" id="KW-0479">Metal-binding</keyword>
<dbReference type="GO" id="GO:0003950">
    <property type="term" value="F:NAD+ poly-ADP-ribosyltransferase activity"/>
    <property type="evidence" value="ECO:0007669"/>
    <property type="project" value="TreeGrafter"/>
</dbReference>
<organism evidence="11 12">
    <name type="scientific">Latimeria chalumnae</name>
    <name type="common">Coelacanth</name>
    <dbReference type="NCBI Taxonomy" id="7897"/>
    <lineage>
        <taxon>Eukaryota</taxon>
        <taxon>Metazoa</taxon>
        <taxon>Chordata</taxon>
        <taxon>Craniata</taxon>
        <taxon>Vertebrata</taxon>
        <taxon>Euteleostomi</taxon>
        <taxon>Coelacanthiformes</taxon>
        <taxon>Coelacanthidae</taxon>
        <taxon>Latimeria</taxon>
    </lineage>
</organism>
<evidence type="ECO:0000256" key="5">
    <source>
        <dbReference type="ARBA" id="ARBA00023242"/>
    </source>
</evidence>
<comment type="subcellular location">
    <subcellularLocation>
        <location evidence="1">Nucleus</location>
    </subcellularLocation>
</comment>
<dbReference type="PANTHER" id="PTHR45740">
    <property type="entry name" value="POLY [ADP-RIBOSE] POLYMERASE"/>
    <property type="match status" value="1"/>
</dbReference>
<sequence length="319" mass="37599">CRYYNEGYCKNGKKCTFQHVCKYYLKGNCKWGSSCALKHSGRSDPDSSTSDGEGDRKKSKKSTNRRPHGKHYQWQIKHKREWQNIEHDYIIEAHYSLPGAKRIKLFNSKYGSVSINFDKMKVCGKQLKVRRMTFEDSRQKNEWIWYYLSDHQWTEYGKKGSNGKRSIKSAAVEKEYQKNQQGSLKFKTDKATYTICFKEMRQTNQETGTKRKVRRRPKFVAQKPKQRENIANALEDLRISPKQPVWQFEGNRGNWHDFKHRRSTDTECSVSSAEIESKYQQNKQGSMLFMVGSNQYKLDFSAMSQNNLTTGKIRSIRRI</sequence>
<evidence type="ECO:0000256" key="3">
    <source>
        <dbReference type="ARBA" id="ARBA00022771"/>
    </source>
</evidence>
<keyword evidence="4 7" id="KW-0862">Zinc</keyword>
<feature type="domain" description="WWE" evidence="10">
    <location>
        <begin position="232"/>
        <end position="318"/>
    </location>
</feature>
<feature type="compositionally biased region" description="Basic residues" evidence="8">
    <location>
        <begin position="57"/>
        <end position="73"/>
    </location>
</feature>
<dbReference type="Pfam" id="PF23466">
    <property type="entry name" value="WWE_4"/>
    <property type="match status" value="1"/>
</dbReference>
<dbReference type="InterPro" id="IPR041367">
    <property type="entry name" value="Znf-CCCH_4"/>
</dbReference>
<dbReference type="InterPro" id="IPR037197">
    <property type="entry name" value="WWE_dom_sf"/>
</dbReference>
<dbReference type="EMBL" id="AFYH01145257">
    <property type="status" value="NOT_ANNOTATED_CDS"/>
    <property type="molecule type" value="Genomic_DNA"/>
</dbReference>
<reference evidence="11" key="2">
    <citation type="submission" date="2025-08" db="UniProtKB">
        <authorList>
            <consortium name="Ensembl"/>
        </authorList>
    </citation>
    <scope>IDENTIFICATION</scope>
</reference>
<dbReference type="EMBL" id="AFYH01145254">
    <property type="status" value="NOT_ANNOTATED_CDS"/>
    <property type="molecule type" value="Genomic_DNA"/>
</dbReference>
<dbReference type="Ensembl" id="ENSLACT00000014651.1">
    <property type="protein sequence ID" value="ENSLACP00000014551.1"/>
    <property type="gene ID" value="ENSLACG00000012806.1"/>
</dbReference>
<dbReference type="eggNOG" id="KOG1039">
    <property type="taxonomic scope" value="Eukaryota"/>
</dbReference>
<evidence type="ECO:0000256" key="1">
    <source>
        <dbReference type="ARBA" id="ARBA00004123"/>
    </source>
</evidence>
<dbReference type="InParanoid" id="H3AY30"/>
<dbReference type="EMBL" id="AFYH01145255">
    <property type="status" value="NOT_ANNOTATED_CDS"/>
    <property type="molecule type" value="Genomic_DNA"/>
</dbReference>
<dbReference type="Proteomes" id="UP000008672">
    <property type="component" value="Unassembled WGS sequence"/>
</dbReference>
<dbReference type="PROSITE" id="PS50103">
    <property type="entry name" value="ZF_C3H1"/>
    <property type="match status" value="1"/>
</dbReference>
<dbReference type="Gene3D" id="3.30.720.50">
    <property type="match status" value="2"/>
</dbReference>
<dbReference type="Pfam" id="PF02825">
    <property type="entry name" value="WWE"/>
    <property type="match status" value="2"/>
</dbReference>
<dbReference type="GO" id="GO:0005634">
    <property type="term" value="C:nucleus"/>
    <property type="evidence" value="ECO:0007669"/>
    <property type="project" value="UniProtKB-SubCell"/>
</dbReference>
<evidence type="ECO:0000259" key="10">
    <source>
        <dbReference type="PROSITE" id="PS50918"/>
    </source>
</evidence>
<evidence type="ECO:0000256" key="6">
    <source>
        <dbReference type="ARBA" id="ARBA00024347"/>
    </source>
</evidence>